<gene>
    <name evidence="2" type="ORF">BDW59DRAFT_181671</name>
</gene>
<dbReference type="EMBL" id="JBFXLS010000077">
    <property type="protein sequence ID" value="KAL2819376.1"/>
    <property type="molecule type" value="Genomic_DNA"/>
</dbReference>
<evidence type="ECO:0000313" key="2">
    <source>
        <dbReference type="EMBL" id="KAL2819376.1"/>
    </source>
</evidence>
<accession>A0ABR4HV55</accession>
<sequence length="395" mass="43787">MAFIPEVAMTEALGQLNLITTHLRVHNQHEAANVIGKLSIHIVKAFEDGMAHVPPNENALNVKTDGGGHHMMTNHTASRDMMEQQAVMNEVGKGARETATTENGAPRGIQAPNRLPPAKWMRVTTSGSSPHGPSQEMKQLISPMSLTSCSVLKKGQTSDDDDDDDEGGSGVELAIAHSATELPEIPDEKAAIIRIYGKIAKDAIQFVTTRIHEGPLQDIRMETNGRTRATFQHAPHALAFLKSNQEMEALLGYGRFGAGFSVELAEIVDWNDDLHRMNQPIRERRRLSFARKRLFADNMSPDKWKHDIRSLAGPGNIDFLWVFNSGNATAVFTSTIIARKVLDAFNRFKEGRNVYSGVSVTYSSDPCEKELVLIKDHNRPNYHGLGRYMGKRGMR</sequence>
<reference evidence="2 3" key="1">
    <citation type="submission" date="2024-07" db="EMBL/GenBank/DDBJ databases">
        <title>Section-level genome sequencing and comparative genomics of Aspergillus sections Usti and Cavernicolus.</title>
        <authorList>
            <consortium name="Lawrence Berkeley National Laboratory"/>
            <person name="Nybo J.L."/>
            <person name="Vesth T.C."/>
            <person name="Theobald S."/>
            <person name="Frisvad J.C."/>
            <person name="Larsen T.O."/>
            <person name="Kjaerboelling I."/>
            <person name="Rothschild-Mancinelli K."/>
            <person name="Lyhne E.K."/>
            <person name="Kogle M.E."/>
            <person name="Barry K."/>
            <person name="Clum A."/>
            <person name="Na H."/>
            <person name="Ledsgaard L."/>
            <person name="Lin J."/>
            <person name="Lipzen A."/>
            <person name="Kuo A."/>
            <person name="Riley R."/>
            <person name="Mondo S."/>
            <person name="LaButti K."/>
            <person name="Haridas S."/>
            <person name="Pangalinan J."/>
            <person name="Salamov A.A."/>
            <person name="Simmons B.A."/>
            <person name="Magnuson J.K."/>
            <person name="Chen J."/>
            <person name="Drula E."/>
            <person name="Henrissat B."/>
            <person name="Wiebenga A."/>
            <person name="Lubbers R.J."/>
            <person name="Gomes A.C."/>
            <person name="Makela M.R."/>
            <person name="Stajich J."/>
            <person name="Grigoriev I.V."/>
            <person name="Mortensen U.H."/>
            <person name="De vries R.P."/>
            <person name="Baker S.E."/>
            <person name="Andersen M.R."/>
        </authorList>
    </citation>
    <scope>NUCLEOTIDE SEQUENCE [LARGE SCALE GENOMIC DNA]</scope>
    <source>
        <strain evidence="2 3">CBS 600.67</strain>
    </source>
</reference>
<evidence type="ECO:0000256" key="1">
    <source>
        <dbReference type="SAM" id="MobiDB-lite"/>
    </source>
</evidence>
<feature type="compositionally biased region" description="Polar residues" evidence="1">
    <location>
        <begin position="123"/>
        <end position="132"/>
    </location>
</feature>
<name>A0ABR4HV55_9EURO</name>
<keyword evidence="3" id="KW-1185">Reference proteome</keyword>
<proteinExistence type="predicted"/>
<comment type="caution">
    <text evidence="2">The sequence shown here is derived from an EMBL/GenBank/DDBJ whole genome shotgun (WGS) entry which is preliminary data.</text>
</comment>
<protein>
    <submittedName>
        <fullName evidence="2">Uncharacterized protein</fullName>
    </submittedName>
</protein>
<feature type="region of interest" description="Disordered" evidence="1">
    <location>
        <begin position="92"/>
        <end position="137"/>
    </location>
</feature>
<organism evidence="2 3">
    <name type="scientific">Aspergillus cavernicola</name>
    <dbReference type="NCBI Taxonomy" id="176166"/>
    <lineage>
        <taxon>Eukaryota</taxon>
        <taxon>Fungi</taxon>
        <taxon>Dikarya</taxon>
        <taxon>Ascomycota</taxon>
        <taxon>Pezizomycotina</taxon>
        <taxon>Eurotiomycetes</taxon>
        <taxon>Eurotiomycetidae</taxon>
        <taxon>Eurotiales</taxon>
        <taxon>Aspergillaceae</taxon>
        <taxon>Aspergillus</taxon>
        <taxon>Aspergillus subgen. Nidulantes</taxon>
    </lineage>
</organism>
<evidence type="ECO:0000313" key="3">
    <source>
        <dbReference type="Proteomes" id="UP001610335"/>
    </source>
</evidence>
<dbReference type="Proteomes" id="UP001610335">
    <property type="component" value="Unassembled WGS sequence"/>
</dbReference>